<keyword evidence="3" id="KW-1185">Reference proteome</keyword>
<organism evidence="2 3">
    <name type="scientific">Corticicoccus populi</name>
    <dbReference type="NCBI Taxonomy" id="1812821"/>
    <lineage>
        <taxon>Bacteria</taxon>
        <taxon>Bacillati</taxon>
        <taxon>Bacillota</taxon>
        <taxon>Bacilli</taxon>
        <taxon>Bacillales</taxon>
        <taxon>Staphylococcaceae</taxon>
        <taxon>Corticicoccus</taxon>
    </lineage>
</organism>
<evidence type="ECO:0000259" key="1">
    <source>
        <dbReference type="PROSITE" id="PS51736"/>
    </source>
</evidence>
<dbReference type="Gene3D" id="3.40.50.1390">
    <property type="entry name" value="Resolvase, N-terminal catalytic domain"/>
    <property type="match status" value="1"/>
</dbReference>
<accession>A0ABW5WVR4</accession>
<proteinExistence type="predicted"/>
<name>A0ABW5WVR4_9STAP</name>
<feature type="domain" description="Resolvase/invertase-type recombinase catalytic" evidence="1">
    <location>
        <begin position="1"/>
        <end position="68"/>
    </location>
</feature>
<evidence type="ECO:0000313" key="3">
    <source>
        <dbReference type="Proteomes" id="UP001597519"/>
    </source>
</evidence>
<dbReference type="PROSITE" id="PS51736">
    <property type="entry name" value="RECOMBINASES_3"/>
    <property type="match status" value="1"/>
</dbReference>
<dbReference type="EMBL" id="JBHUOQ010000001">
    <property type="protein sequence ID" value="MFD2830358.1"/>
    <property type="molecule type" value="Genomic_DNA"/>
</dbReference>
<reference evidence="3" key="1">
    <citation type="journal article" date="2019" name="Int. J. Syst. Evol. Microbiol.">
        <title>The Global Catalogue of Microorganisms (GCM) 10K type strain sequencing project: providing services to taxonomists for standard genome sequencing and annotation.</title>
        <authorList>
            <consortium name="The Broad Institute Genomics Platform"/>
            <consortium name="The Broad Institute Genome Sequencing Center for Infectious Disease"/>
            <person name="Wu L."/>
            <person name="Ma J."/>
        </authorList>
    </citation>
    <scope>NUCLEOTIDE SEQUENCE [LARGE SCALE GENOMIC DNA]</scope>
    <source>
        <strain evidence="3">KCTC 33575</strain>
    </source>
</reference>
<protein>
    <submittedName>
        <fullName evidence="2">Recombinase family protein</fullName>
    </submittedName>
</protein>
<dbReference type="InterPro" id="IPR036162">
    <property type="entry name" value="Resolvase-like_N_sf"/>
</dbReference>
<dbReference type="SUPFAM" id="SSF53041">
    <property type="entry name" value="Resolvase-like"/>
    <property type="match status" value="1"/>
</dbReference>
<comment type="caution">
    <text evidence="2">The sequence shown here is derived from an EMBL/GenBank/DDBJ whole genome shotgun (WGS) entry which is preliminary data.</text>
</comment>
<dbReference type="Pfam" id="PF00239">
    <property type="entry name" value="Resolvase"/>
    <property type="match status" value="1"/>
</dbReference>
<evidence type="ECO:0000313" key="2">
    <source>
        <dbReference type="EMBL" id="MFD2830358.1"/>
    </source>
</evidence>
<sequence length="72" mass="8160">MDLNKIVSTLNEKGVSVCFIQDNLTFEAGNNSPMNALIFNMLGSFAQFERDLIIQRASEVRERVKKQGKTPR</sequence>
<dbReference type="Proteomes" id="UP001597519">
    <property type="component" value="Unassembled WGS sequence"/>
</dbReference>
<dbReference type="InterPro" id="IPR006119">
    <property type="entry name" value="Resolv_N"/>
</dbReference>
<dbReference type="RefSeq" id="WP_377773213.1">
    <property type="nucleotide sequence ID" value="NZ_JBHUOQ010000001.1"/>
</dbReference>
<gene>
    <name evidence="2" type="ORF">ACFSX4_07720</name>
</gene>